<keyword evidence="10" id="KW-0931">ER-Golgi transport</keyword>
<evidence type="ECO:0000256" key="2">
    <source>
        <dbReference type="ARBA" id="ARBA00004477"/>
    </source>
</evidence>
<sequence>MSSINVDVSLKGSLRNADTPCDMAEIEEIDFSRIFDRPPRPLNMDRQRSCDERSLSELSTGLPIPSPRPSSRVENNFRLIDHLNFLPSPGRRSGFNTPLSQFGVETHPTVAEAWEDLRRSLVYFRGEPVGTIAALDNSEEQVNYDQLHSGDIYFLFVLPFDYLCVYNEIMIRVPKSTFLPLHVFVRDFVPSALAFLMNGEPEIVKNFILKTLRLQSWEKKIDRFQLGEGVMPASFKVLHDPVTHNETLMADFGESAIGRVAPVDSGFWWIFLLRAYTKSTGDTSLAEKPECQKGMRLILSLCLSEGFDTFPTLLCADGCCMVDRRMGVYGYPIEIQALFFMALRCALLLLKQDEEGNEFVERITKRLHALSFHMRSYYWIDLKQLNDIYRYKTEEYSHTAVNKFNVIPDSLPEWIFDFMPVRGGYFIGNVSPARMDFRWFCLGNCIAILSSLATPEQSTAIMDLIESRWEELVGEMPLKVIYPAIESHEWRIVTGCDPKNTRWSYHNGGSWPVLLWLLTAACIKTGRPQIARRAIELAETRLIKDNWPEYYDGKLGRFVGKQARKFQTWSIAGYLVAKMMLEDPSHLDTPRSFSDVNLVFVASCLQKIISNSTMRPPRRPIHVVTTWVRRQPPKVKAFLAVVAGMSALVLLRFIVHDHDNLFVAAEAVHSIGISVLIYKLMKEKTCAGLSLKTQELTAMFLAVRLYCSFVMEYDIHTILDLATLATTLWVIYMIRFNLKSSYMEDKDNFALYYVAAPCAVLALLIHPSTAHNLLNRILWAFCVYLEAVSVLPQLRVMQNTKIVEPFTAHYVFALGVARFLSCAHWVLQVLDTRGHLLVALGYGLWPSMVLISEIVQTFILADFCYYYVKSVFGGQLVLRLPSGVV</sequence>
<comment type="subcellular location">
    <subcellularLocation>
        <location evidence="2">Endoplasmic reticulum membrane</location>
        <topology evidence="2">Multi-pass membrane protein</topology>
    </subcellularLocation>
</comment>
<dbReference type="GO" id="GO:0015031">
    <property type="term" value="P:protein transport"/>
    <property type="evidence" value="ECO:0007669"/>
    <property type="project" value="UniProtKB-KW"/>
</dbReference>
<dbReference type="Proteomes" id="UP000886885">
    <property type="component" value="Chromosome 9A"/>
</dbReference>
<keyword evidence="9" id="KW-0256">Endoplasmic reticulum</keyword>
<organism evidence="19 20">
    <name type="scientific">Populus tomentosa</name>
    <name type="common">Chinese white poplar</name>
    <dbReference type="NCBI Taxonomy" id="118781"/>
    <lineage>
        <taxon>Eukaryota</taxon>
        <taxon>Viridiplantae</taxon>
        <taxon>Streptophyta</taxon>
        <taxon>Embryophyta</taxon>
        <taxon>Tracheophyta</taxon>
        <taxon>Spermatophyta</taxon>
        <taxon>Magnoliopsida</taxon>
        <taxon>eudicotyledons</taxon>
        <taxon>Gunneridae</taxon>
        <taxon>Pentapetalae</taxon>
        <taxon>rosids</taxon>
        <taxon>fabids</taxon>
        <taxon>Malpighiales</taxon>
        <taxon>Salicaceae</taxon>
        <taxon>Saliceae</taxon>
        <taxon>Populus</taxon>
    </lineage>
</organism>
<dbReference type="Pfam" id="PF00810">
    <property type="entry name" value="ER_lumen_recept"/>
    <property type="match status" value="1"/>
</dbReference>
<dbReference type="OrthoDB" id="585877at2759"/>
<keyword evidence="15" id="KW-0119">Carbohydrate metabolism</keyword>
<dbReference type="PANTHER" id="PTHR31916">
    <property type="match status" value="1"/>
</dbReference>
<evidence type="ECO:0000256" key="14">
    <source>
        <dbReference type="ARBA" id="ARBA00023170"/>
    </source>
</evidence>
<evidence type="ECO:0000256" key="4">
    <source>
        <dbReference type="ARBA" id="ARBA00010120"/>
    </source>
</evidence>
<evidence type="ECO:0000256" key="17">
    <source>
        <dbReference type="SAM" id="MobiDB-lite"/>
    </source>
</evidence>
<dbReference type="GO" id="GO:0005789">
    <property type="term" value="C:endoplasmic reticulum membrane"/>
    <property type="evidence" value="ECO:0007669"/>
    <property type="project" value="UniProtKB-SubCell"/>
</dbReference>
<comment type="caution">
    <text evidence="19">The sequence shown here is derived from an EMBL/GenBank/DDBJ whole genome shotgun (WGS) entry which is preliminary data.</text>
</comment>
<evidence type="ECO:0000313" key="20">
    <source>
        <dbReference type="Proteomes" id="UP000886885"/>
    </source>
</evidence>
<dbReference type="Pfam" id="PF12899">
    <property type="entry name" value="Glyco_hydro_100"/>
    <property type="match status" value="2"/>
</dbReference>
<keyword evidence="16" id="KW-0326">Glycosidase</keyword>
<proteinExistence type="inferred from homology"/>
<feature type="compositionally biased region" description="Basic and acidic residues" evidence="17">
    <location>
        <begin position="37"/>
        <end position="55"/>
    </location>
</feature>
<evidence type="ECO:0000256" key="12">
    <source>
        <dbReference type="ARBA" id="ARBA00022989"/>
    </source>
</evidence>
<evidence type="ECO:0000256" key="16">
    <source>
        <dbReference type="ARBA" id="ARBA00023295"/>
    </source>
</evidence>
<keyword evidence="8" id="KW-0378">Hydrolase</keyword>
<protein>
    <recommendedName>
        <fullName evidence="5">beta-fructofuranosidase</fullName>
        <ecNumber evidence="5">3.2.1.26</ecNumber>
    </recommendedName>
</protein>
<keyword evidence="20" id="KW-1185">Reference proteome</keyword>
<dbReference type="EC" id="3.2.1.26" evidence="5"/>
<dbReference type="GO" id="GO:0033926">
    <property type="term" value="F:endo-alpha-N-acetylgalactosaminidase activity"/>
    <property type="evidence" value="ECO:0007669"/>
    <property type="project" value="InterPro"/>
</dbReference>
<evidence type="ECO:0000256" key="7">
    <source>
        <dbReference type="ARBA" id="ARBA00022692"/>
    </source>
</evidence>
<evidence type="ECO:0000256" key="6">
    <source>
        <dbReference type="ARBA" id="ARBA00022448"/>
    </source>
</evidence>
<keyword evidence="12 18" id="KW-1133">Transmembrane helix</keyword>
<feature type="transmembrane region" description="Helical" evidence="18">
    <location>
        <begin position="661"/>
        <end position="681"/>
    </location>
</feature>
<name>A0A8X7Z8Q3_POPTO</name>
<dbReference type="GO" id="GO:0016192">
    <property type="term" value="P:vesicle-mediated transport"/>
    <property type="evidence" value="ECO:0007669"/>
    <property type="project" value="UniProtKB-KW"/>
</dbReference>
<keyword evidence="7 18" id="KW-0812">Transmembrane</keyword>
<feature type="transmembrane region" description="Helical" evidence="18">
    <location>
        <begin position="717"/>
        <end position="738"/>
    </location>
</feature>
<keyword evidence="13 18" id="KW-0472">Membrane</keyword>
<gene>
    <name evidence="19" type="ORF">POTOM_033474</name>
</gene>
<dbReference type="GO" id="GO:0005987">
    <property type="term" value="P:sucrose catabolic process"/>
    <property type="evidence" value="ECO:0007669"/>
    <property type="project" value="TreeGrafter"/>
</dbReference>
<dbReference type="GO" id="GO:0004575">
    <property type="term" value="F:sucrose alpha-glucosidase activity"/>
    <property type="evidence" value="ECO:0007669"/>
    <property type="project" value="TreeGrafter"/>
</dbReference>
<evidence type="ECO:0000256" key="3">
    <source>
        <dbReference type="ARBA" id="ARBA00007671"/>
    </source>
</evidence>
<feature type="transmembrane region" description="Helical" evidence="18">
    <location>
        <begin position="750"/>
        <end position="770"/>
    </location>
</feature>
<evidence type="ECO:0000256" key="13">
    <source>
        <dbReference type="ARBA" id="ARBA00023136"/>
    </source>
</evidence>
<evidence type="ECO:0000256" key="15">
    <source>
        <dbReference type="ARBA" id="ARBA00023277"/>
    </source>
</evidence>
<comment type="similarity">
    <text evidence="3">Belongs to the glycosyl hydrolase 100 family.</text>
</comment>
<feature type="transmembrane region" description="Helical" evidence="18">
    <location>
        <begin position="806"/>
        <end position="827"/>
    </location>
</feature>
<keyword evidence="11" id="KW-0653">Protein transport</keyword>
<dbReference type="InterPro" id="IPR000133">
    <property type="entry name" value="ER_ret_rcpt"/>
</dbReference>
<accession>A0A8X7Z8Q3</accession>
<evidence type="ECO:0000256" key="9">
    <source>
        <dbReference type="ARBA" id="ARBA00022824"/>
    </source>
</evidence>
<feature type="transmembrane region" description="Helical" evidence="18">
    <location>
        <begin position="637"/>
        <end position="655"/>
    </location>
</feature>
<dbReference type="FunFam" id="1.50.10.10:FF:000001">
    <property type="entry name" value="probable alkaline/neutral invertase B"/>
    <property type="match status" value="1"/>
</dbReference>
<comment type="catalytic activity">
    <reaction evidence="1">
        <text>Hydrolysis of terminal non-reducing beta-D-fructofuranoside residues in beta-D-fructofuranosides.</text>
        <dbReference type="EC" id="3.2.1.26"/>
    </reaction>
</comment>
<evidence type="ECO:0000313" key="19">
    <source>
        <dbReference type="EMBL" id="KAG6762947.1"/>
    </source>
</evidence>
<reference evidence="19" key="1">
    <citation type="journal article" date="2020" name="bioRxiv">
        <title>Hybrid origin of Populus tomentosa Carr. identified through genome sequencing and phylogenomic analysis.</title>
        <authorList>
            <person name="An X."/>
            <person name="Gao K."/>
            <person name="Chen Z."/>
            <person name="Li J."/>
            <person name="Yang X."/>
            <person name="Yang X."/>
            <person name="Zhou J."/>
            <person name="Guo T."/>
            <person name="Zhao T."/>
            <person name="Huang S."/>
            <person name="Miao D."/>
            <person name="Khan W.U."/>
            <person name="Rao P."/>
            <person name="Ye M."/>
            <person name="Lei B."/>
            <person name="Liao W."/>
            <person name="Wang J."/>
            <person name="Ji L."/>
            <person name="Li Y."/>
            <person name="Guo B."/>
            <person name="Mustafa N.S."/>
            <person name="Li S."/>
            <person name="Yun Q."/>
            <person name="Keller S.R."/>
            <person name="Mao J."/>
            <person name="Zhang R."/>
            <person name="Strauss S.H."/>
        </authorList>
    </citation>
    <scope>NUCLEOTIDE SEQUENCE</scope>
    <source>
        <strain evidence="19">GM15</strain>
        <tissue evidence="19">Leaf</tissue>
    </source>
</reference>
<feature type="transmembrane region" description="Helical" evidence="18">
    <location>
        <begin position="847"/>
        <end position="868"/>
    </location>
</feature>
<evidence type="ECO:0000256" key="18">
    <source>
        <dbReference type="SAM" id="Phobius"/>
    </source>
</evidence>
<evidence type="ECO:0000256" key="1">
    <source>
        <dbReference type="ARBA" id="ARBA00000094"/>
    </source>
</evidence>
<keyword evidence="6" id="KW-0813">Transport</keyword>
<comment type="similarity">
    <text evidence="4">Belongs to the ERD2 family.</text>
</comment>
<feature type="transmembrane region" description="Helical" evidence="18">
    <location>
        <begin position="776"/>
        <end position="794"/>
    </location>
</feature>
<evidence type="ECO:0000256" key="11">
    <source>
        <dbReference type="ARBA" id="ARBA00022927"/>
    </source>
</evidence>
<dbReference type="PANTHER" id="PTHR31916:SF40">
    <property type="entry name" value="ALKALINE_NEUTRAL INVERTASE B-RELATED"/>
    <property type="match status" value="1"/>
</dbReference>
<dbReference type="EMBL" id="JAAWWB010000017">
    <property type="protein sequence ID" value="KAG6762947.1"/>
    <property type="molecule type" value="Genomic_DNA"/>
</dbReference>
<evidence type="ECO:0000256" key="10">
    <source>
        <dbReference type="ARBA" id="ARBA00022892"/>
    </source>
</evidence>
<evidence type="ECO:0000256" key="8">
    <source>
        <dbReference type="ARBA" id="ARBA00022801"/>
    </source>
</evidence>
<dbReference type="GO" id="GO:0046923">
    <property type="term" value="F:ER retention sequence binding"/>
    <property type="evidence" value="ECO:0007669"/>
    <property type="project" value="InterPro"/>
</dbReference>
<feature type="region of interest" description="Disordered" evidence="17">
    <location>
        <begin position="37"/>
        <end position="69"/>
    </location>
</feature>
<keyword evidence="14" id="KW-0675">Receptor</keyword>
<dbReference type="InterPro" id="IPR024746">
    <property type="entry name" value="Glyco_hydro_100"/>
</dbReference>
<dbReference type="GO" id="GO:0006621">
    <property type="term" value="P:protein retention in ER lumen"/>
    <property type="evidence" value="ECO:0007669"/>
    <property type="project" value="InterPro"/>
</dbReference>
<evidence type="ECO:0000256" key="5">
    <source>
        <dbReference type="ARBA" id="ARBA00012758"/>
    </source>
</evidence>
<dbReference type="AlphaFoldDB" id="A0A8X7Z8Q3"/>